<organism evidence="1">
    <name type="scientific">viral metagenome</name>
    <dbReference type="NCBI Taxonomy" id="1070528"/>
    <lineage>
        <taxon>unclassified sequences</taxon>
        <taxon>metagenomes</taxon>
        <taxon>organismal metagenomes</taxon>
    </lineage>
</organism>
<evidence type="ECO:0000313" key="4">
    <source>
        <dbReference type="EMBL" id="QJH95414.1"/>
    </source>
</evidence>
<dbReference type="EMBL" id="MT144619">
    <property type="protein sequence ID" value="QJH95414.1"/>
    <property type="molecule type" value="Genomic_DNA"/>
</dbReference>
<proteinExistence type="predicted"/>
<dbReference type="EMBL" id="MT142495">
    <property type="protein sequence ID" value="QJA82755.1"/>
    <property type="molecule type" value="Genomic_DNA"/>
</dbReference>
<reference evidence="1" key="1">
    <citation type="submission" date="2020-03" db="EMBL/GenBank/DDBJ databases">
        <title>The deep terrestrial virosphere.</title>
        <authorList>
            <person name="Holmfeldt K."/>
            <person name="Nilsson E."/>
            <person name="Simone D."/>
            <person name="Lopez-Fernandez M."/>
            <person name="Wu X."/>
            <person name="de Brujin I."/>
            <person name="Lundin D."/>
            <person name="Andersson A."/>
            <person name="Bertilsson S."/>
            <person name="Dopson M."/>
        </authorList>
    </citation>
    <scope>NUCLEOTIDE SEQUENCE</scope>
    <source>
        <strain evidence="3">MM415A00371</strain>
        <strain evidence="2">MM415B00319</strain>
        <strain evidence="1">TM448A00246</strain>
        <strain evidence="4">TM448B00406</strain>
    </source>
</reference>
<protein>
    <submittedName>
        <fullName evidence="1">Uncharacterized protein</fullName>
    </submittedName>
</protein>
<sequence length="100" mass="11755">MSYIKMEDLKEGYLYKIRARNASFGIWREEKGSFIISRHKFGMNYLFEEYHYDMPAFATARPIEEIGDSLFSEEDMKITPGKGYSADKNILKYLNGFDTK</sequence>
<evidence type="ECO:0000313" key="3">
    <source>
        <dbReference type="EMBL" id="QJA82755.1"/>
    </source>
</evidence>
<name>A0A6H1ZDC6_9ZZZZ</name>
<evidence type="ECO:0000313" key="2">
    <source>
        <dbReference type="EMBL" id="QJA66923.1"/>
    </source>
</evidence>
<accession>A0A6H1ZDC6</accession>
<dbReference type="EMBL" id="MT141563">
    <property type="protein sequence ID" value="QJA66923.1"/>
    <property type="molecule type" value="Genomic_DNA"/>
</dbReference>
<evidence type="ECO:0000313" key="1">
    <source>
        <dbReference type="EMBL" id="QJA45538.1"/>
    </source>
</evidence>
<dbReference type="AlphaFoldDB" id="A0A6H1ZDC6"/>
<gene>
    <name evidence="3" type="ORF">MM415A00371_0017</name>
    <name evidence="2" type="ORF">MM415B00319_0053</name>
    <name evidence="1" type="ORF">TM448A00246_0029</name>
    <name evidence="4" type="ORF">TM448B00406_0030</name>
</gene>
<dbReference type="EMBL" id="MT143992">
    <property type="protein sequence ID" value="QJA45538.1"/>
    <property type="molecule type" value="Genomic_DNA"/>
</dbReference>